<feature type="non-terminal residue" evidence="2">
    <location>
        <position position="1"/>
    </location>
</feature>
<reference evidence="2" key="1">
    <citation type="submission" date="2015-09" db="EMBL/GenBank/DDBJ databases">
        <title>De novo assembly of Pectinophora gossypiella (Pink Bollworm) gut transcriptome.</title>
        <authorList>
            <person name="Tassone E.E."/>
        </authorList>
    </citation>
    <scope>NUCLEOTIDE SEQUENCE</scope>
</reference>
<dbReference type="EMBL" id="GDQN01003701">
    <property type="protein sequence ID" value="JAT87353.1"/>
    <property type="molecule type" value="Transcribed_RNA"/>
</dbReference>
<feature type="non-terminal residue" evidence="2">
    <location>
        <position position="101"/>
    </location>
</feature>
<name>A0A1E1WK17_PECGO</name>
<proteinExistence type="predicted"/>
<evidence type="ECO:0000313" key="2">
    <source>
        <dbReference type="EMBL" id="JAT87353.1"/>
    </source>
</evidence>
<feature type="compositionally biased region" description="Low complexity" evidence="1">
    <location>
        <begin position="1"/>
        <end position="11"/>
    </location>
</feature>
<organism evidence="2">
    <name type="scientific">Pectinophora gossypiella</name>
    <name type="common">Cotton pink bollworm</name>
    <name type="synonym">Depressaria gossypiella</name>
    <dbReference type="NCBI Taxonomy" id="13191"/>
    <lineage>
        <taxon>Eukaryota</taxon>
        <taxon>Metazoa</taxon>
        <taxon>Ecdysozoa</taxon>
        <taxon>Arthropoda</taxon>
        <taxon>Hexapoda</taxon>
        <taxon>Insecta</taxon>
        <taxon>Pterygota</taxon>
        <taxon>Neoptera</taxon>
        <taxon>Endopterygota</taxon>
        <taxon>Lepidoptera</taxon>
        <taxon>Glossata</taxon>
        <taxon>Ditrysia</taxon>
        <taxon>Gelechioidea</taxon>
        <taxon>Gelechiidae</taxon>
        <taxon>Apatetrinae</taxon>
        <taxon>Pectinophora</taxon>
    </lineage>
</organism>
<evidence type="ECO:0000256" key="1">
    <source>
        <dbReference type="SAM" id="MobiDB-lite"/>
    </source>
</evidence>
<sequence length="101" mass="11486">PKLATSPSTTTEEYEEDTEDPENTEKAPKRRSIDNDRNYYSNMAIMMNASKMVDDRDINKVTDGLLDSSANYTVFVELIPLVDDVLVEPMYSVYLNQLMPA</sequence>
<gene>
    <name evidence="2" type="ORF">g.17382</name>
</gene>
<protein>
    <submittedName>
        <fullName evidence="2">Uncharacterized protein</fullName>
    </submittedName>
</protein>
<dbReference type="AlphaFoldDB" id="A0A1E1WK17"/>
<accession>A0A1E1WK17</accession>
<feature type="region of interest" description="Disordered" evidence="1">
    <location>
        <begin position="1"/>
        <end position="34"/>
    </location>
</feature>
<feature type="compositionally biased region" description="Basic and acidic residues" evidence="1">
    <location>
        <begin position="23"/>
        <end position="34"/>
    </location>
</feature>
<feature type="compositionally biased region" description="Acidic residues" evidence="1">
    <location>
        <begin position="12"/>
        <end position="22"/>
    </location>
</feature>
<dbReference type="OrthoDB" id="6058203at2759"/>